<evidence type="ECO:0000256" key="1">
    <source>
        <dbReference type="SAM" id="MobiDB-lite"/>
    </source>
</evidence>
<evidence type="ECO:0000313" key="2">
    <source>
        <dbReference type="EMBL" id="TFK96211.1"/>
    </source>
</evidence>
<keyword evidence="3" id="KW-1185">Reference proteome</keyword>
<name>A0A5C3Q310_9AGAR</name>
<protein>
    <submittedName>
        <fullName evidence="2">Uncharacterized protein</fullName>
    </submittedName>
</protein>
<proteinExistence type="predicted"/>
<sequence length="92" mass="9736">MMGPLDGAYKFLCRASLSLLSFLPNSHVIAGKHLIPWVNASRSSPPLESSPKATRNRTTAASPSTTTSGATEKYPCSLSIASSSSSRVQVIR</sequence>
<accession>A0A5C3Q310</accession>
<organism evidence="2 3">
    <name type="scientific">Pterulicium gracile</name>
    <dbReference type="NCBI Taxonomy" id="1884261"/>
    <lineage>
        <taxon>Eukaryota</taxon>
        <taxon>Fungi</taxon>
        <taxon>Dikarya</taxon>
        <taxon>Basidiomycota</taxon>
        <taxon>Agaricomycotina</taxon>
        <taxon>Agaricomycetes</taxon>
        <taxon>Agaricomycetidae</taxon>
        <taxon>Agaricales</taxon>
        <taxon>Pleurotineae</taxon>
        <taxon>Pterulaceae</taxon>
        <taxon>Pterulicium</taxon>
    </lineage>
</organism>
<feature type="compositionally biased region" description="Low complexity" evidence="1">
    <location>
        <begin position="58"/>
        <end position="72"/>
    </location>
</feature>
<feature type="region of interest" description="Disordered" evidence="1">
    <location>
        <begin position="39"/>
        <end position="72"/>
    </location>
</feature>
<reference evidence="2 3" key="1">
    <citation type="journal article" date="2019" name="Nat. Ecol. Evol.">
        <title>Megaphylogeny resolves global patterns of mushroom evolution.</title>
        <authorList>
            <person name="Varga T."/>
            <person name="Krizsan K."/>
            <person name="Foldi C."/>
            <person name="Dima B."/>
            <person name="Sanchez-Garcia M."/>
            <person name="Sanchez-Ramirez S."/>
            <person name="Szollosi G.J."/>
            <person name="Szarkandi J.G."/>
            <person name="Papp V."/>
            <person name="Albert L."/>
            <person name="Andreopoulos W."/>
            <person name="Angelini C."/>
            <person name="Antonin V."/>
            <person name="Barry K.W."/>
            <person name="Bougher N.L."/>
            <person name="Buchanan P."/>
            <person name="Buyck B."/>
            <person name="Bense V."/>
            <person name="Catcheside P."/>
            <person name="Chovatia M."/>
            <person name="Cooper J."/>
            <person name="Damon W."/>
            <person name="Desjardin D."/>
            <person name="Finy P."/>
            <person name="Geml J."/>
            <person name="Haridas S."/>
            <person name="Hughes K."/>
            <person name="Justo A."/>
            <person name="Karasinski D."/>
            <person name="Kautmanova I."/>
            <person name="Kiss B."/>
            <person name="Kocsube S."/>
            <person name="Kotiranta H."/>
            <person name="LaButti K.M."/>
            <person name="Lechner B.E."/>
            <person name="Liimatainen K."/>
            <person name="Lipzen A."/>
            <person name="Lukacs Z."/>
            <person name="Mihaltcheva S."/>
            <person name="Morgado L.N."/>
            <person name="Niskanen T."/>
            <person name="Noordeloos M.E."/>
            <person name="Ohm R.A."/>
            <person name="Ortiz-Santana B."/>
            <person name="Ovrebo C."/>
            <person name="Racz N."/>
            <person name="Riley R."/>
            <person name="Savchenko A."/>
            <person name="Shiryaev A."/>
            <person name="Soop K."/>
            <person name="Spirin V."/>
            <person name="Szebenyi C."/>
            <person name="Tomsovsky M."/>
            <person name="Tulloss R.E."/>
            <person name="Uehling J."/>
            <person name="Grigoriev I.V."/>
            <person name="Vagvolgyi C."/>
            <person name="Papp T."/>
            <person name="Martin F.M."/>
            <person name="Miettinen O."/>
            <person name="Hibbett D.S."/>
            <person name="Nagy L.G."/>
        </authorList>
    </citation>
    <scope>NUCLEOTIDE SEQUENCE [LARGE SCALE GENOMIC DNA]</scope>
    <source>
        <strain evidence="2 3">CBS 309.79</strain>
    </source>
</reference>
<gene>
    <name evidence="2" type="ORF">BDV98DRAFT_659331</name>
</gene>
<evidence type="ECO:0000313" key="3">
    <source>
        <dbReference type="Proteomes" id="UP000305067"/>
    </source>
</evidence>
<dbReference type="AlphaFoldDB" id="A0A5C3Q310"/>
<dbReference type="Proteomes" id="UP000305067">
    <property type="component" value="Unassembled WGS sequence"/>
</dbReference>
<dbReference type="EMBL" id="ML178865">
    <property type="protein sequence ID" value="TFK96211.1"/>
    <property type="molecule type" value="Genomic_DNA"/>
</dbReference>
<feature type="compositionally biased region" description="Polar residues" evidence="1">
    <location>
        <begin position="40"/>
        <end position="57"/>
    </location>
</feature>